<comment type="caution">
    <text evidence="2">The sequence shown here is derived from an EMBL/GenBank/DDBJ whole genome shotgun (WGS) entry which is preliminary data.</text>
</comment>
<evidence type="ECO:0000313" key="3">
    <source>
        <dbReference type="Proteomes" id="UP000752013"/>
    </source>
</evidence>
<proteinExistence type="predicted"/>
<organism evidence="2 3">
    <name type="scientific">Entomospira nematocerorum</name>
    <dbReference type="NCBI Taxonomy" id="2719987"/>
    <lineage>
        <taxon>Bacteria</taxon>
        <taxon>Pseudomonadati</taxon>
        <taxon>Spirochaetota</taxon>
        <taxon>Spirochaetia</taxon>
        <taxon>Spirochaetales</taxon>
        <taxon>Spirochaetaceae</taxon>
        <taxon>Entomospira</taxon>
    </lineage>
</organism>
<feature type="transmembrane region" description="Helical" evidence="1">
    <location>
        <begin position="36"/>
        <end position="67"/>
    </location>
</feature>
<feature type="transmembrane region" description="Helical" evidence="1">
    <location>
        <begin position="7"/>
        <end position="30"/>
    </location>
</feature>
<dbReference type="Proteomes" id="UP000752013">
    <property type="component" value="Unassembled WGS sequence"/>
</dbReference>
<evidence type="ECO:0000313" key="2">
    <source>
        <dbReference type="EMBL" id="NIZ46641.1"/>
    </source>
</evidence>
<accession>A0A968GGC8</accession>
<sequence length="79" mass="8971">MNNTHKRLLVGMLATIIYLILFYSILFALLEMSHPWIIAIAASKILSQILFIVVILLSLISSFVLYVKIGQLILKKLEV</sequence>
<dbReference type="EMBL" id="JAATLK010000001">
    <property type="protein sequence ID" value="NIZ46641.1"/>
    <property type="molecule type" value="Genomic_DNA"/>
</dbReference>
<dbReference type="AlphaFoldDB" id="A0A968GGC8"/>
<name>A0A968GGC8_9SPIO</name>
<keyword evidence="1" id="KW-1133">Transmembrane helix</keyword>
<keyword evidence="1" id="KW-0472">Membrane</keyword>
<keyword evidence="3" id="KW-1185">Reference proteome</keyword>
<gene>
    <name evidence="2" type="ORF">HCT46_01695</name>
</gene>
<evidence type="ECO:0000256" key="1">
    <source>
        <dbReference type="SAM" id="Phobius"/>
    </source>
</evidence>
<reference evidence="2" key="1">
    <citation type="submission" date="2020-03" db="EMBL/GenBank/DDBJ databases">
        <title>Spirochaetal bacteria isolated from arthropods constitute a novel genus Entomospira genus novum within the order Spirochaetales.</title>
        <authorList>
            <person name="Grana-Miraglia L."/>
            <person name="Sikutova S."/>
            <person name="Fingerle V."/>
            <person name="Sing A."/>
            <person name="Castillo-Ramirez S."/>
            <person name="Margos G."/>
            <person name="Rudolf I."/>
        </authorList>
    </citation>
    <scope>NUCLEOTIDE SEQUENCE</scope>
    <source>
        <strain evidence="2">BR208</strain>
    </source>
</reference>
<protein>
    <submittedName>
        <fullName evidence="2">Uncharacterized protein</fullName>
    </submittedName>
</protein>
<dbReference type="RefSeq" id="WP_167703095.1">
    <property type="nucleotide sequence ID" value="NZ_CP118168.1"/>
</dbReference>
<keyword evidence="1" id="KW-0812">Transmembrane</keyword>